<dbReference type="STRING" id="1191523.MROS_2122"/>
<gene>
    <name evidence="3" type="ordered locus">MROS_2122</name>
</gene>
<protein>
    <submittedName>
        <fullName evidence="3">Cemotaxis phosphatase CheZ</fullName>
    </submittedName>
</protein>
<name>I6YXR0_MELRP</name>
<dbReference type="HOGENOM" id="CLU_1101713_0_0_10"/>
<dbReference type="GO" id="GO:0050920">
    <property type="term" value="P:regulation of chemotaxis"/>
    <property type="evidence" value="ECO:0007669"/>
    <property type="project" value="InterPro"/>
</dbReference>
<dbReference type="Pfam" id="PF04344">
    <property type="entry name" value="CheZ"/>
    <property type="match status" value="1"/>
</dbReference>
<sequence>MENKLSMEQVFEKLGDLKQFFIFGQKIVPLFKKIIDFMTDIVPLLENVNNSIQDTTSKIPKAAHQISSVTSATEIATSEILDIVDSMSNDMIKIKNELSDLKNGFLNQRVALDAFAQKATGLNGELDELKSNLSIDELEKKVISLEEVINKIELDATNITISLQVQDITAQQLASVNHLIHSVQDKLSSLLIDFNRQDGVVLPETEAPKVDPKAFNPDAKYDRSESHQSIADQLIEQTKKQNNDNGSKASQEEIDKLFRNNG</sequence>
<dbReference type="EMBL" id="CP003557">
    <property type="protein sequence ID" value="AFN75352.1"/>
    <property type="molecule type" value="Genomic_DNA"/>
</dbReference>
<evidence type="ECO:0000313" key="3">
    <source>
        <dbReference type="EMBL" id="AFN75352.1"/>
    </source>
</evidence>
<feature type="region of interest" description="Disordered" evidence="2">
    <location>
        <begin position="205"/>
        <end position="262"/>
    </location>
</feature>
<dbReference type="Proteomes" id="UP000009011">
    <property type="component" value="Chromosome"/>
</dbReference>
<dbReference type="Gene3D" id="1.10.287.500">
    <property type="entry name" value="Helix hairpin bin"/>
    <property type="match status" value="1"/>
</dbReference>
<dbReference type="InterPro" id="IPR007439">
    <property type="entry name" value="Chemotax_Pase_CheZ"/>
</dbReference>
<dbReference type="eggNOG" id="COG3143">
    <property type="taxonomic scope" value="Bacteria"/>
</dbReference>
<dbReference type="OrthoDB" id="9786400at2"/>
<dbReference type="GO" id="GO:0009288">
    <property type="term" value="C:bacterial-type flagellum"/>
    <property type="evidence" value="ECO:0007669"/>
    <property type="project" value="InterPro"/>
</dbReference>
<dbReference type="SUPFAM" id="SSF75708">
    <property type="entry name" value="Chemotaxis phosphatase CheZ"/>
    <property type="match status" value="1"/>
</dbReference>
<evidence type="ECO:0000256" key="1">
    <source>
        <dbReference type="SAM" id="Coils"/>
    </source>
</evidence>
<reference evidence="3 4" key="1">
    <citation type="journal article" date="2013" name="PLoS ONE">
        <title>Genomic analysis of Melioribacter roseus, facultatively anaerobic organotrophic bacterium representing a novel deep lineage within Bacteriodetes/Chlorobi group.</title>
        <authorList>
            <person name="Kadnikov V.V."/>
            <person name="Mardanov A.V."/>
            <person name="Podosokorskaya O.A."/>
            <person name="Gavrilov S.N."/>
            <person name="Kublanov I.V."/>
            <person name="Beletsky A.V."/>
            <person name="Bonch-Osmolovskaya E.A."/>
            <person name="Ravin N.V."/>
        </authorList>
    </citation>
    <scope>NUCLEOTIDE SEQUENCE [LARGE SCALE GENOMIC DNA]</scope>
    <source>
        <strain evidence="4">JCM 17771 / P3M-2</strain>
    </source>
</reference>
<evidence type="ECO:0000313" key="4">
    <source>
        <dbReference type="Proteomes" id="UP000009011"/>
    </source>
</evidence>
<organism evidence="3 4">
    <name type="scientific">Melioribacter roseus (strain DSM 23840 / JCM 17771 / VKM B-2668 / P3M-2)</name>
    <dbReference type="NCBI Taxonomy" id="1191523"/>
    <lineage>
        <taxon>Bacteria</taxon>
        <taxon>Pseudomonadati</taxon>
        <taxon>Ignavibacteriota</taxon>
        <taxon>Ignavibacteria</taxon>
        <taxon>Ignavibacteriales</taxon>
        <taxon>Melioribacteraceae</taxon>
        <taxon>Melioribacter</taxon>
    </lineage>
</organism>
<feature type="compositionally biased region" description="Basic and acidic residues" evidence="2">
    <location>
        <begin position="250"/>
        <end position="262"/>
    </location>
</feature>
<dbReference type="AlphaFoldDB" id="I6YXR0"/>
<dbReference type="GO" id="GO:0003824">
    <property type="term" value="F:catalytic activity"/>
    <property type="evidence" value="ECO:0007669"/>
    <property type="project" value="InterPro"/>
</dbReference>
<evidence type="ECO:0000256" key="2">
    <source>
        <dbReference type="SAM" id="MobiDB-lite"/>
    </source>
</evidence>
<accession>I6YXR0</accession>
<keyword evidence="1" id="KW-0175">Coiled coil</keyword>
<dbReference type="KEGG" id="mro:MROS_2122"/>
<keyword evidence="4" id="KW-1185">Reference proteome</keyword>
<proteinExistence type="predicted"/>
<feature type="coiled-coil region" evidence="1">
    <location>
        <begin position="112"/>
        <end position="155"/>
    </location>
</feature>
<dbReference type="RefSeq" id="WP_014856784.1">
    <property type="nucleotide sequence ID" value="NC_018178.1"/>
</dbReference>